<accession>A0AAD4K7P6</accession>
<feature type="coiled-coil region" evidence="1">
    <location>
        <begin position="190"/>
        <end position="222"/>
    </location>
</feature>
<feature type="domain" description="Coiled-coil" evidence="3">
    <location>
        <begin position="80"/>
        <end position="261"/>
    </location>
</feature>
<evidence type="ECO:0000313" key="5">
    <source>
        <dbReference type="Proteomes" id="UP001200034"/>
    </source>
</evidence>
<feature type="region of interest" description="Disordered" evidence="2">
    <location>
        <begin position="1"/>
        <end position="22"/>
    </location>
</feature>
<comment type="caution">
    <text evidence="4">The sequence shown here is derived from an EMBL/GenBank/DDBJ whole genome shotgun (WGS) entry which is preliminary data.</text>
</comment>
<name>A0AAD4K7P6_9MUSC</name>
<organism evidence="4 5">
    <name type="scientific">Drosophila rubida</name>
    <dbReference type="NCBI Taxonomy" id="30044"/>
    <lineage>
        <taxon>Eukaryota</taxon>
        <taxon>Metazoa</taxon>
        <taxon>Ecdysozoa</taxon>
        <taxon>Arthropoda</taxon>
        <taxon>Hexapoda</taxon>
        <taxon>Insecta</taxon>
        <taxon>Pterygota</taxon>
        <taxon>Neoptera</taxon>
        <taxon>Endopterygota</taxon>
        <taxon>Diptera</taxon>
        <taxon>Brachycera</taxon>
        <taxon>Muscomorpha</taxon>
        <taxon>Ephydroidea</taxon>
        <taxon>Drosophilidae</taxon>
        <taxon>Drosophila</taxon>
    </lineage>
</organism>
<dbReference type="Proteomes" id="UP001200034">
    <property type="component" value="Unassembled WGS sequence"/>
</dbReference>
<evidence type="ECO:0000313" key="4">
    <source>
        <dbReference type="EMBL" id="KAH8378492.1"/>
    </source>
</evidence>
<keyword evidence="5" id="KW-1185">Reference proteome</keyword>
<dbReference type="PANTHER" id="PTHR23247">
    <property type="entry name" value="NY-REN-41 ANTIGEN L15 -RELATED"/>
    <property type="match status" value="1"/>
</dbReference>
<dbReference type="Pfam" id="PF13904">
    <property type="entry name" value="CCDC34"/>
    <property type="match status" value="1"/>
</dbReference>
<evidence type="ECO:0000256" key="2">
    <source>
        <dbReference type="SAM" id="MobiDB-lite"/>
    </source>
</evidence>
<sequence>GESSSSSSTPLSLPAATDSNYIHGKQQTADSLYSWSEVYGSLKLDETQSNVVPSLELQSKTSTLDYLRELDGLKLHREPKMAYENWIASKERVRQRQLEMQKQALVEDQKRKDHRKYLAKLCYEKWLNDKARQANQKRRMQLQTRSSTSNNSNSNSPSSSSSSSSNSVCKPNRNISQSEIRKEVQSWWHKKQEQQQRQRLERQRLLQMKEQANQERKQLAAMAWEKWMSNVFDKPKPVPMNQGIDSLRGTISEIYINPNSWKHLKKSSED</sequence>
<dbReference type="InterPro" id="IPR045323">
    <property type="entry name" value="CCDC34"/>
</dbReference>
<feature type="region of interest" description="Disordered" evidence="2">
    <location>
        <begin position="133"/>
        <end position="174"/>
    </location>
</feature>
<dbReference type="PANTHER" id="PTHR23247:SF2">
    <property type="entry name" value="COILED-COIL DOMAIN-CONTAINING PROTEIN 34"/>
    <property type="match status" value="1"/>
</dbReference>
<proteinExistence type="predicted"/>
<feature type="compositionally biased region" description="Low complexity" evidence="2">
    <location>
        <begin position="146"/>
        <end position="167"/>
    </location>
</feature>
<dbReference type="AlphaFoldDB" id="A0AAD4K7P6"/>
<dbReference type="InterPro" id="IPR025259">
    <property type="entry name" value="CCDC34/181"/>
</dbReference>
<reference evidence="4" key="1">
    <citation type="journal article" date="2021" name="Mol. Ecol. Resour.">
        <title>Phylogenomic analyses of the genus Drosophila reveals genomic signals of climate adaptation.</title>
        <authorList>
            <person name="Li F."/>
            <person name="Rane R.V."/>
            <person name="Luria V."/>
            <person name="Xiong Z."/>
            <person name="Chen J."/>
            <person name="Li Z."/>
            <person name="Catullo R.A."/>
            <person name="Griffin P.C."/>
            <person name="Schiffer M."/>
            <person name="Pearce S."/>
            <person name="Lee S.F."/>
            <person name="McElroy K."/>
            <person name="Stocker A."/>
            <person name="Shirriffs J."/>
            <person name="Cockerell F."/>
            <person name="Coppin C."/>
            <person name="Sgro C.M."/>
            <person name="Karger A."/>
            <person name="Cain J.W."/>
            <person name="Weber J.A."/>
            <person name="Santpere G."/>
            <person name="Kirschner M.W."/>
            <person name="Hoffmann A.A."/>
            <person name="Oakeshott J.G."/>
            <person name="Zhang G."/>
        </authorList>
    </citation>
    <scope>NUCLEOTIDE SEQUENCE</scope>
    <source>
        <strain evidence="4">BGI-SZ-2011g</strain>
    </source>
</reference>
<keyword evidence="1" id="KW-0175">Coiled coil</keyword>
<feature type="non-terminal residue" evidence="4">
    <location>
        <position position="1"/>
    </location>
</feature>
<dbReference type="EMBL" id="JAJJHW010001127">
    <property type="protein sequence ID" value="KAH8378492.1"/>
    <property type="molecule type" value="Genomic_DNA"/>
</dbReference>
<gene>
    <name evidence="4" type="ORF">KR093_011664</name>
</gene>
<protein>
    <recommendedName>
        <fullName evidence="3">Coiled-coil domain-containing protein</fullName>
    </recommendedName>
</protein>
<evidence type="ECO:0000256" key="1">
    <source>
        <dbReference type="SAM" id="Coils"/>
    </source>
</evidence>
<evidence type="ECO:0000259" key="3">
    <source>
        <dbReference type="Pfam" id="PF13904"/>
    </source>
</evidence>
<feature type="compositionally biased region" description="Low complexity" evidence="2">
    <location>
        <begin position="1"/>
        <end position="17"/>
    </location>
</feature>